<organism evidence="1 2">
    <name type="scientific">Arachidicoccus rhizosphaerae</name>
    <dbReference type="NCBI Taxonomy" id="551991"/>
    <lineage>
        <taxon>Bacteria</taxon>
        <taxon>Pseudomonadati</taxon>
        <taxon>Bacteroidota</taxon>
        <taxon>Chitinophagia</taxon>
        <taxon>Chitinophagales</taxon>
        <taxon>Chitinophagaceae</taxon>
        <taxon>Arachidicoccus</taxon>
    </lineage>
</organism>
<dbReference type="AlphaFoldDB" id="A0A1H3YT50"/>
<sequence>MGRLLSGSSSFIDRKISLKRAISILAKNNIEVNDNEAGIILDFLYLVARNGNQQKIHKKQADLKEKSNLGPT</sequence>
<name>A0A1H3YT50_9BACT</name>
<accession>A0A1H3YT50</accession>
<dbReference type="RefSeq" id="WP_091396928.1">
    <property type="nucleotide sequence ID" value="NZ_FNQY01000009.1"/>
</dbReference>
<proteinExistence type="predicted"/>
<dbReference type="OrthoDB" id="1274648at2"/>
<protein>
    <recommendedName>
        <fullName evidence="3">PTS sugar transporter subunit IIBC</fullName>
    </recommendedName>
</protein>
<dbReference type="EMBL" id="FNQY01000009">
    <property type="protein sequence ID" value="SEA14232.1"/>
    <property type="molecule type" value="Genomic_DNA"/>
</dbReference>
<keyword evidence="2" id="KW-1185">Reference proteome</keyword>
<reference evidence="1 2" key="1">
    <citation type="submission" date="2016-10" db="EMBL/GenBank/DDBJ databases">
        <authorList>
            <person name="de Groot N.N."/>
        </authorList>
    </citation>
    <scope>NUCLEOTIDE SEQUENCE [LARGE SCALE GENOMIC DNA]</scope>
    <source>
        <strain evidence="1 2">Vu-144</strain>
    </source>
</reference>
<evidence type="ECO:0000313" key="2">
    <source>
        <dbReference type="Proteomes" id="UP000199041"/>
    </source>
</evidence>
<evidence type="ECO:0000313" key="1">
    <source>
        <dbReference type="EMBL" id="SEA14232.1"/>
    </source>
</evidence>
<gene>
    <name evidence="1" type="ORF">SAMN05192529_10914</name>
</gene>
<dbReference type="Proteomes" id="UP000199041">
    <property type="component" value="Unassembled WGS sequence"/>
</dbReference>
<evidence type="ECO:0008006" key="3">
    <source>
        <dbReference type="Google" id="ProtNLM"/>
    </source>
</evidence>